<accession>A0A0B5KQG1</accession>
<evidence type="ECO:0000313" key="2">
    <source>
        <dbReference type="EMBL" id="AJG37927.1"/>
    </source>
</evidence>
<evidence type="ECO:0000256" key="1">
    <source>
        <dbReference type="SAM" id="Phobius"/>
    </source>
</evidence>
<name>A0A0B5KQG1_9FIRM</name>
<dbReference type="EMBL" id="KF831414">
    <property type="protein sequence ID" value="AJG37927.1"/>
    <property type="molecule type" value="Genomic_DNA"/>
</dbReference>
<keyword evidence="1" id="KW-0472">Membrane</keyword>
<organism evidence="2">
    <name type="scientific">Firmicutes bacterium enrichment culture clone fosmid MGS-M1</name>
    <dbReference type="NCBI Taxonomy" id="1549348"/>
    <lineage>
        <taxon>Bacteria</taxon>
        <taxon>Bacillati</taxon>
        <taxon>Bacillota</taxon>
        <taxon>environmental samples</taxon>
    </lineage>
</organism>
<protein>
    <submittedName>
        <fullName evidence="2">Uncharacterized protein</fullName>
    </submittedName>
</protein>
<keyword evidence="1" id="KW-0812">Transmembrane</keyword>
<proteinExistence type="predicted"/>
<keyword evidence="1" id="KW-1133">Transmembrane helix</keyword>
<sequence length="68" mass="7719">MNYLWGSLMALIGLFLLISALKKSEFIIYKLFVARSKLLWGDNVHSFFIVVGVILMGLSSLFFFGVWG</sequence>
<feature type="transmembrane region" description="Helical" evidence="1">
    <location>
        <begin position="44"/>
        <end position="67"/>
    </location>
</feature>
<reference evidence="2" key="1">
    <citation type="journal article" date="2015" name="Environ. Microbiol.">
        <title>Pressure adaptation is linked to thermal adaptation in salt-saturated marine habitats.</title>
        <authorList>
            <consortium name="The MAMBA Consortium"/>
            <person name="Alcaide M."/>
            <person name="Stogios P.J."/>
            <person name="Lafraya A."/>
            <person name="Tchigvintsev A."/>
            <person name="Flick R."/>
            <person name="Bargiela R."/>
            <person name="Chernikova T.N."/>
            <person name="Reva O.N."/>
            <person name="Hai T."/>
            <person name="Leggewie C.C."/>
            <person name="Katzke N."/>
            <person name="La Cono V."/>
            <person name="Matesanz R."/>
            <person name="Jebbar M."/>
            <person name="Jaeger K.E."/>
            <person name="Yakimov M.M."/>
            <person name="Yakunin A.F."/>
            <person name="Golyshin P.N."/>
            <person name="Golyshina O.V."/>
            <person name="Savchenko A."/>
            <person name="Ferrer M."/>
        </authorList>
    </citation>
    <scope>NUCLEOTIDE SEQUENCE</scope>
</reference>
<dbReference type="AlphaFoldDB" id="A0A0B5KQG1"/>